<sequence>MRLHTPVNSPNSSPEHHRRPLPPLISPVQFTAPGIRDADMAIMDPNIEPDLMKLWNLVGELSEQLSHTKQVVSSLHNDSIKLKAQALHNETGFVLRRFNLHLSQEEYDAELERMNATMAAENQGLQYDNKQLNSLLKEYEQTLDSVMSTFRKRAHDVQLQELETIKLYESLLVSSETAALSEQLTADTSVSFVFAQCSRRLRMVIRLLGGERPRTPSPSLTPPLSATKDVDDDVPRGTLETRCESELSHPEAFDWALEREIELARLEKENAELRMLLQAGAQADAASASAVQPLTLPRVPLAAIKSLMPRRPRTQGHSSFSSESSSGEFHAGHYLSHTDNQELLDMSDEVL</sequence>
<evidence type="ECO:0000256" key="2">
    <source>
        <dbReference type="SAM" id="MobiDB-lite"/>
    </source>
</evidence>
<evidence type="ECO:0000313" key="3">
    <source>
        <dbReference type="EMBL" id="THH11022.1"/>
    </source>
</evidence>
<proteinExistence type="predicted"/>
<feature type="compositionally biased region" description="Low complexity" evidence="2">
    <location>
        <begin position="316"/>
        <end position="329"/>
    </location>
</feature>
<dbReference type="PANTHER" id="PTHR39472:SF1">
    <property type="entry name" value="EXPRESSED PROTEIN"/>
    <property type="match status" value="1"/>
</dbReference>
<dbReference type="OrthoDB" id="21214at2759"/>
<evidence type="ECO:0000313" key="4">
    <source>
        <dbReference type="Proteomes" id="UP000308199"/>
    </source>
</evidence>
<reference evidence="3 4" key="1">
    <citation type="submission" date="2019-02" db="EMBL/GenBank/DDBJ databases">
        <title>Genome sequencing of the rare red list fungi Phellinidium pouzarii.</title>
        <authorList>
            <person name="Buettner E."/>
            <person name="Kellner H."/>
        </authorList>
    </citation>
    <scope>NUCLEOTIDE SEQUENCE [LARGE SCALE GENOMIC DNA]</scope>
    <source>
        <strain evidence="3 4">DSM 108285</strain>
    </source>
</reference>
<keyword evidence="1" id="KW-0175">Coiled coil</keyword>
<evidence type="ECO:0000256" key="1">
    <source>
        <dbReference type="SAM" id="Coils"/>
    </source>
</evidence>
<keyword evidence="4" id="KW-1185">Reference proteome</keyword>
<organism evidence="3 4">
    <name type="scientific">Phellinidium pouzarii</name>
    <dbReference type="NCBI Taxonomy" id="167371"/>
    <lineage>
        <taxon>Eukaryota</taxon>
        <taxon>Fungi</taxon>
        <taxon>Dikarya</taxon>
        <taxon>Basidiomycota</taxon>
        <taxon>Agaricomycotina</taxon>
        <taxon>Agaricomycetes</taxon>
        <taxon>Hymenochaetales</taxon>
        <taxon>Hymenochaetaceae</taxon>
        <taxon>Phellinidium</taxon>
    </lineage>
</organism>
<comment type="caution">
    <text evidence="3">The sequence shown here is derived from an EMBL/GenBank/DDBJ whole genome shotgun (WGS) entry which is preliminary data.</text>
</comment>
<dbReference type="PANTHER" id="PTHR39472">
    <property type="entry name" value="EXPRESSED PROTEIN"/>
    <property type="match status" value="1"/>
</dbReference>
<feature type="coiled-coil region" evidence="1">
    <location>
        <begin position="256"/>
        <end position="283"/>
    </location>
</feature>
<dbReference type="EMBL" id="SGPK01000022">
    <property type="protein sequence ID" value="THH11022.1"/>
    <property type="molecule type" value="Genomic_DNA"/>
</dbReference>
<feature type="region of interest" description="Disordered" evidence="2">
    <location>
        <begin position="307"/>
        <end position="340"/>
    </location>
</feature>
<feature type="region of interest" description="Disordered" evidence="2">
    <location>
        <begin position="1"/>
        <end position="26"/>
    </location>
</feature>
<feature type="coiled-coil region" evidence="1">
    <location>
        <begin position="122"/>
        <end position="149"/>
    </location>
</feature>
<name>A0A4S4LGG8_9AGAM</name>
<dbReference type="AlphaFoldDB" id="A0A4S4LGG8"/>
<gene>
    <name evidence="3" type="ORF">EW145_g947</name>
</gene>
<accession>A0A4S4LGG8</accession>
<feature type="compositionally biased region" description="Polar residues" evidence="2">
    <location>
        <begin position="1"/>
        <end position="13"/>
    </location>
</feature>
<protein>
    <submittedName>
        <fullName evidence="3">Uncharacterized protein</fullName>
    </submittedName>
</protein>
<dbReference type="Proteomes" id="UP000308199">
    <property type="component" value="Unassembled WGS sequence"/>
</dbReference>
<feature type="region of interest" description="Disordered" evidence="2">
    <location>
        <begin position="211"/>
        <end position="236"/>
    </location>
</feature>